<dbReference type="GeneID" id="37020864"/>
<evidence type="ECO:0000313" key="15">
    <source>
        <dbReference type="EMBL" id="PWN33584.1"/>
    </source>
</evidence>
<dbReference type="RefSeq" id="XP_025353886.1">
    <property type="nucleotide sequence ID" value="XM_025499083.1"/>
</dbReference>
<dbReference type="GO" id="GO:0046872">
    <property type="term" value="F:metal ion binding"/>
    <property type="evidence" value="ECO:0007669"/>
    <property type="project" value="UniProtKB-UniRule"/>
</dbReference>
<feature type="domain" description="Peptidase M3A/M3B catalytic" evidence="14">
    <location>
        <begin position="315"/>
        <end position="797"/>
    </location>
</feature>
<dbReference type="InterPro" id="IPR024077">
    <property type="entry name" value="Neurolysin/TOP_dom2"/>
</dbReference>
<dbReference type="Gene3D" id="1.10.1370.10">
    <property type="entry name" value="Neurolysin, domain 3"/>
    <property type="match status" value="1"/>
</dbReference>
<evidence type="ECO:0000256" key="10">
    <source>
        <dbReference type="ARBA" id="ARBA00023049"/>
    </source>
</evidence>
<gene>
    <name evidence="15" type="ORF">FA14DRAFT_161362</name>
</gene>
<dbReference type="InterPro" id="IPR045090">
    <property type="entry name" value="Pept_M3A_M3B"/>
</dbReference>
<evidence type="ECO:0000256" key="3">
    <source>
        <dbReference type="ARBA" id="ARBA00006040"/>
    </source>
</evidence>
<dbReference type="InterPro" id="IPR024079">
    <property type="entry name" value="MetalloPept_cat_dom_sf"/>
</dbReference>
<dbReference type="EC" id="3.4.24.59" evidence="4"/>
<comment type="function">
    <text evidence="12">Cleaves proteins, imported into the mitochondrion, to their mature size. While most mitochondrial precursor proteins are processed to the mature form in one step by mitochondrial processing peptidase (MPP), the sequential cleavage by MIP of an octapeptide after initial processing by MPP is a required step for a subgroup of nuclear-encoded precursor proteins destined for the matrix or the inner membrane.</text>
</comment>
<evidence type="ECO:0000256" key="4">
    <source>
        <dbReference type="ARBA" id="ARBA00012441"/>
    </source>
</evidence>
<comment type="cofactor">
    <cofactor evidence="13">
        <name>Zn(2+)</name>
        <dbReference type="ChEBI" id="CHEBI:29105"/>
    </cofactor>
    <text evidence="13">Binds 1 zinc ion.</text>
</comment>
<dbReference type="FunCoup" id="A0A316V8N8">
    <property type="interactions" value="326"/>
</dbReference>
<dbReference type="SUPFAM" id="SSF55486">
    <property type="entry name" value="Metalloproteases ('zincins'), catalytic domain"/>
    <property type="match status" value="1"/>
</dbReference>
<evidence type="ECO:0000259" key="14">
    <source>
        <dbReference type="Pfam" id="PF01432"/>
    </source>
</evidence>
<dbReference type="GO" id="GO:0006627">
    <property type="term" value="P:protein processing involved in protein targeting to mitochondrion"/>
    <property type="evidence" value="ECO:0007669"/>
    <property type="project" value="TreeGrafter"/>
</dbReference>
<dbReference type="STRING" id="1280837.A0A316V8N8"/>
<keyword evidence="8 13" id="KW-0862">Zinc</keyword>
<evidence type="ECO:0000256" key="2">
    <source>
        <dbReference type="ARBA" id="ARBA00004305"/>
    </source>
</evidence>
<dbReference type="GO" id="GO:0006518">
    <property type="term" value="P:peptide metabolic process"/>
    <property type="evidence" value="ECO:0007669"/>
    <property type="project" value="TreeGrafter"/>
</dbReference>
<dbReference type="InParanoid" id="A0A316V8N8"/>
<dbReference type="Gene3D" id="3.40.390.10">
    <property type="entry name" value="Collagenase (Catalytic Domain)"/>
    <property type="match status" value="1"/>
</dbReference>
<keyword evidence="5 13" id="KW-0645">Protease</keyword>
<comment type="similarity">
    <text evidence="3 13">Belongs to the peptidase M3 family.</text>
</comment>
<reference evidence="15 16" key="1">
    <citation type="journal article" date="2018" name="Mol. Biol. Evol.">
        <title>Broad Genomic Sampling Reveals a Smut Pathogenic Ancestry of the Fungal Clade Ustilaginomycotina.</title>
        <authorList>
            <person name="Kijpornyongpan T."/>
            <person name="Mondo S.J."/>
            <person name="Barry K."/>
            <person name="Sandor L."/>
            <person name="Lee J."/>
            <person name="Lipzen A."/>
            <person name="Pangilinan J."/>
            <person name="LaButti K."/>
            <person name="Hainaut M."/>
            <person name="Henrissat B."/>
            <person name="Grigoriev I.V."/>
            <person name="Spatafora J.W."/>
            <person name="Aime M.C."/>
        </authorList>
    </citation>
    <scope>NUCLEOTIDE SEQUENCE [LARGE SCALE GENOMIC DNA]</scope>
    <source>
        <strain evidence="15 16">MCA 3882</strain>
    </source>
</reference>
<keyword evidence="7 13" id="KW-0378">Hydrolase</keyword>
<dbReference type="EMBL" id="KZ819604">
    <property type="protein sequence ID" value="PWN33584.1"/>
    <property type="molecule type" value="Genomic_DNA"/>
</dbReference>
<evidence type="ECO:0000256" key="7">
    <source>
        <dbReference type="ARBA" id="ARBA00022801"/>
    </source>
</evidence>
<dbReference type="GO" id="GO:0004222">
    <property type="term" value="F:metalloendopeptidase activity"/>
    <property type="evidence" value="ECO:0007669"/>
    <property type="project" value="UniProtKB-EC"/>
</dbReference>
<protein>
    <recommendedName>
        <fullName evidence="4">mitochondrial intermediate peptidase</fullName>
        <ecNumber evidence="4">3.4.24.59</ecNumber>
    </recommendedName>
</protein>
<dbReference type="CDD" id="cd06457">
    <property type="entry name" value="M3A_MIP"/>
    <property type="match status" value="1"/>
</dbReference>
<dbReference type="InterPro" id="IPR001567">
    <property type="entry name" value="Pept_M3A_M3B_dom"/>
</dbReference>
<comment type="subcellular location">
    <subcellularLocation>
        <location evidence="2">Mitochondrion matrix</location>
    </subcellularLocation>
</comment>
<keyword evidence="6 13" id="KW-0479">Metal-binding</keyword>
<proteinExistence type="inferred from homology"/>
<accession>A0A316V8N8</accession>
<dbReference type="Proteomes" id="UP000245771">
    <property type="component" value="Unassembled WGS sequence"/>
</dbReference>
<evidence type="ECO:0000256" key="13">
    <source>
        <dbReference type="RuleBase" id="RU003435"/>
    </source>
</evidence>
<keyword evidence="11" id="KW-0496">Mitochondrion</keyword>
<sequence>MAAVNRVLHTAGKSSSISLAECSLRASQRSRIASSSRLTTQSQSLRLFSSYHAQHAVPVTATSSLGTEADAKVLRELFDSPDPKKSTTDLSKGSAGLFLSDALSSTDSFEALAKRTVLRCQLIVSRILSAPQNGPNEMRRVVRNLDRLSDLLCGIIDCAELIRNAHPDKSWVDCANRTYEGLCGYMNELNTHTGLYHVLAQVLNDQELRSQLSQEALAVAYVFLRDFEKSGIHLPDQQRAKFVQLSDEILVLGRSFLQNGAEVQSGKGEIFEDIPLEWLKGASNQIVDALRKSHMEKDGKLRIRHNSWAMQVLAKYAPDSRAREVAYRSMNSGTPSQLKVLENLIDRRAELADLTGYESFSSMTLADKMARKPENVDRFLNSLTDHHKQLAFKDLEKLSELKQAEEGTSQLYEWDRDYYAEKFIRNLNLKSTAPPIGSFFSVGTVFAGLSRLFENLYGITLRSATPLKGETWAEEVSKVDVLEEGRKIGTIYADLYNRSGKPPSAAHYTVRCSRRTDDDDEMGDFYYGRLSSGEQVSVEEGMRTLATLDTNPVSATDREGMYQLPIVVLLFDFLRPTTTGQPSLLSWQEVETLFHEMGHAIHSMIGRTEYHNVSGTRCATDFVELPSILMEYFVSSPEVIGLVARHHATDAALPYSHLQSHLAVQRSLDSLDTHNQIVLASLDQLYHRQTVQKPRDDTTKMMKSLQSQVGILPPTKGTSWQVNFSHLFGYGATYYSYLFDRAIASRIWQKLFMKSPLDREAGEAFKKRVLAHGGGRDPWHMLADVLKDDNLAEGAESSRAMEAVGRWGIADVGTKV</sequence>
<comment type="catalytic activity">
    <reaction evidence="1">
        <text>Release of an N-terminal octapeptide as second stage of processing of some proteins imported into the mitochondrion.</text>
        <dbReference type="EC" id="3.4.24.59"/>
    </reaction>
</comment>
<dbReference type="Pfam" id="PF01432">
    <property type="entry name" value="Peptidase_M3"/>
    <property type="match status" value="1"/>
</dbReference>
<evidence type="ECO:0000256" key="6">
    <source>
        <dbReference type="ARBA" id="ARBA00022723"/>
    </source>
</evidence>
<keyword evidence="9" id="KW-0809">Transit peptide</keyword>
<dbReference type="PANTHER" id="PTHR11804:SF79">
    <property type="entry name" value="MITOCHONDRIAL INTERMEDIATE PEPTIDASE"/>
    <property type="match status" value="1"/>
</dbReference>
<evidence type="ECO:0000256" key="8">
    <source>
        <dbReference type="ARBA" id="ARBA00022833"/>
    </source>
</evidence>
<dbReference type="AlphaFoldDB" id="A0A316V8N8"/>
<dbReference type="GO" id="GO:0005759">
    <property type="term" value="C:mitochondrial matrix"/>
    <property type="evidence" value="ECO:0007669"/>
    <property type="project" value="UniProtKB-SubCell"/>
</dbReference>
<evidence type="ECO:0000256" key="5">
    <source>
        <dbReference type="ARBA" id="ARBA00022670"/>
    </source>
</evidence>
<evidence type="ECO:0000256" key="9">
    <source>
        <dbReference type="ARBA" id="ARBA00022946"/>
    </source>
</evidence>
<evidence type="ECO:0000256" key="11">
    <source>
        <dbReference type="ARBA" id="ARBA00023128"/>
    </source>
</evidence>
<organism evidence="15 16">
    <name type="scientific">Meira miltonrushii</name>
    <dbReference type="NCBI Taxonomy" id="1280837"/>
    <lineage>
        <taxon>Eukaryota</taxon>
        <taxon>Fungi</taxon>
        <taxon>Dikarya</taxon>
        <taxon>Basidiomycota</taxon>
        <taxon>Ustilaginomycotina</taxon>
        <taxon>Exobasidiomycetes</taxon>
        <taxon>Exobasidiales</taxon>
        <taxon>Brachybasidiaceae</taxon>
        <taxon>Meira</taxon>
    </lineage>
</organism>
<dbReference type="InterPro" id="IPR033851">
    <property type="entry name" value="M3A_MIP"/>
</dbReference>
<evidence type="ECO:0000256" key="12">
    <source>
        <dbReference type="ARBA" id="ARBA00025208"/>
    </source>
</evidence>
<dbReference type="PANTHER" id="PTHR11804">
    <property type="entry name" value="PROTEASE M3 THIMET OLIGOPEPTIDASE-RELATED"/>
    <property type="match status" value="1"/>
</dbReference>
<dbReference type="OrthoDB" id="17530at2759"/>
<keyword evidence="10 13" id="KW-0482">Metalloprotease</keyword>
<name>A0A316V8N8_9BASI</name>
<evidence type="ECO:0000313" key="16">
    <source>
        <dbReference type="Proteomes" id="UP000245771"/>
    </source>
</evidence>
<evidence type="ECO:0000256" key="1">
    <source>
        <dbReference type="ARBA" id="ARBA00000436"/>
    </source>
</evidence>
<keyword evidence="16" id="KW-1185">Reference proteome</keyword>
<dbReference type="FunFam" id="3.40.390.10:FF:000055">
    <property type="entry name" value="Related to mitochondrial intermediate peptidase"/>
    <property type="match status" value="1"/>
</dbReference>